<feature type="region of interest" description="Disordered" evidence="1">
    <location>
        <begin position="98"/>
        <end position="121"/>
    </location>
</feature>
<accession>A0A5B0PUZ8</accession>
<protein>
    <submittedName>
        <fullName evidence="3">Uncharacterized protein</fullName>
    </submittedName>
</protein>
<dbReference type="AlphaFoldDB" id="A0A5B0PUZ8"/>
<dbReference type="EMBL" id="VDEP01000442">
    <property type="protein sequence ID" value="KAA1080142.1"/>
    <property type="molecule type" value="Genomic_DNA"/>
</dbReference>
<feature type="region of interest" description="Disordered" evidence="1">
    <location>
        <begin position="250"/>
        <end position="276"/>
    </location>
</feature>
<dbReference type="Proteomes" id="UP000325313">
    <property type="component" value="Unassembled WGS sequence"/>
</dbReference>
<feature type="compositionally biased region" description="Low complexity" evidence="1">
    <location>
        <begin position="264"/>
        <end position="276"/>
    </location>
</feature>
<evidence type="ECO:0000313" key="5">
    <source>
        <dbReference type="Proteomes" id="UP000325313"/>
    </source>
</evidence>
<gene>
    <name evidence="3" type="ORF">PGT21_003209</name>
    <name evidence="2" type="ORF">PGTUg99_016464</name>
</gene>
<keyword evidence="4" id="KW-1185">Reference proteome</keyword>
<name>A0A5B0PUZ8_PUCGR</name>
<feature type="region of interest" description="Disordered" evidence="1">
    <location>
        <begin position="147"/>
        <end position="194"/>
    </location>
</feature>
<feature type="compositionally biased region" description="Low complexity" evidence="1">
    <location>
        <begin position="149"/>
        <end position="165"/>
    </location>
</feature>
<evidence type="ECO:0000313" key="2">
    <source>
        <dbReference type="EMBL" id="KAA1080142.1"/>
    </source>
</evidence>
<reference evidence="4 5" key="1">
    <citation type="submission" date="2019-05" db="EMBL/GenBank/DDBJ databases">
        <title>Emergence of the Ug99 lineage of the wheat stem rust pathogen through somatic hybridization.</title>
        <authorList>
            <person name="Li F."/>
            <person name="Upadhyaya N.M."/>
            <person name="Sperschneider J."/>
            <person name="Matny O."/>
            <person name="Nguyen-Phuc H."/>
            <person name="Mago R."/>
            <person name="Raley C."/>
            <person name="Miller M.E."/>
            <person name="Silverstein K.A.T."/>
            <person name="Henningsen E."/>
            <person name="Hirsch C.D."/>
            <person name="Visser B."/>
            <person name="Pretorius Z.A."/>
            <person name="Steffenson B.J."/>
            <person name="Schwessinger B."/>
            <person name="Dodds P.N."/>
            <person name="Figueroa M."/>
        </authorList>
    </citation>
    <scope>NUCLEOTIDE SEQUENCE [LARGE SCALE GENOMIC DNA]</scope>
    <source>
        <strain evidence="3">21-0</strain>
        <strain evidence="2 5">Ug99</strain>
    </source>
</reference>
<organism evidence="3 4">
    <name type="scientific">Puccinia graminis f. sp. tritici</name>
    <dbReference type="NCBI Taxonomy" id="56615"/>
    <lineage>
        <taxon>Eukaryota</taxon>
        <taxon>Fungi</taxon>
        <taxon>Dikarya</taxon>
        <taxon>Basidiomycota</taxon>
        <taxon>Pucciniomycotina</taxon>
        <taxon>Pucciniomycetes</taxon>
        <taxon>Pucciniales</taxon>
        <taxon>Pucciniaceae</taxon>
        <taxon>Puccinia</taxon>
    </lineage>
</organism>
<dbReference type="EMBL" id="VSWC01000041">
    <property type="protein sequence ID" value="KAA1103869.1"/>
    <property type="molecule type" value="Genomic_DNA"/>
</dbReference>
<dbReference type="Proteomes" id="UP000324748">
    <property type="component" value="Unassembled WGS sequence"/>
</dbReference>
<comment type="caution">
    <text evidence="3">The sequence shown here is derived from an EMBL/GenBank/DDBJ whole genome shotgun (WGS) entry which is preliminary data.</text>
</comment>
<evidence type="ECO:0000313" key="3">
    <source>
        <dbReference type="EMBL" id="KAA1103869.1"/>
    </source>
</evidence>
<evidence type="ECO:0000256" key="1">
    <source>
        <dbReference type="SAM" id="MobiDB-lite"/>
    </source>
</evidence>
<evidence type="ECO:0000313" key="4">
    <source>
        <dbReference type="Proteomes" id="UP000324748"/>
    </source>
</evidence>
<sequence>MPIHFQSHGLTTINSTQPTPCLQISGHSQFYLASGTSSALPLAASILRLGLAAGACERSKVHIECVARPADKPGILYISSGFKRVKLKQCLLHIRYITRKDPGKHRRRRTSPGTTGQARRRVNQLVHVLAHVSCRLPPLLSALGISRDGPSASSSARKGSSNPPSENQALKCPTRKSGPISSPPSHGNRRQPSAIFPSDAEFATQVIYGILQPKNRLTCFFHRDGDLLSHSASLSHSSRMDAKPTLTPMLLPARRPTRKVEALSPSPRSPRNSGNR</sequence>
<proteinExistence type="predicted"/>